<sequence length="63" mass="7679">MQIREFKHLSSYCSTSLGNGDRPHFHARFPKLHYYYVDMWSVPTYSFSHFSFSFRFCHCCYSH</sequence>
<organism evidence="1">
    <name type="scientific">Anguilla anguilla</name>
    <name type="common">European freshwater eel</name>
    <name type="synonym">Muraena anguilla</name>
    <dbReference type="NCBI Taxonomy" id="7936"/>
    <lineage>
        <taxon>Eukaryota</taxon>
        <taxon>Metazoa</taxon>
        <taxon>Chordata</taxon>
        <taxon>Craniata</taxon>
        <taxon>Vertebrata</taxon>
        <taxon>Euteleostomi</taxon>
        <taxon>Actinopterygii</taxon>
        <taxon>Neopterygii</taxon>
        <taxon>Teleostei</taxon>
        <taxon>Anguilliformes</taxon>
        <taxon>Anguillidae</taxon>
        <taxon>Anguilla</taxon>
    </lineage>
</organism>
<protein>
    <submittedName>
        <fullName evidence="1">Uncharacterized protein</fullName>
    </submittedName>
</protein>
<evidence type="ECO:0000313" key="1">
    <source>
        <dbReference type="EMBL" id="JAH49874.1"/>
    </source>
</evidence>
<dbReference type="AlphaFoldDB" id="A0A0E9T877"/>
<dbReference type="EMBL" id="GBXM01058703">
    <property type="protein sequence ID" value="JAH49874.1"/>
    <property type="molecule type" value="Transcribed_RNA"/>
</dbReference>
<reference evidence="1" key="2">
    <citation type="journal article" date="2015" name="Fish Shellfish Immunol.">
        <title>Early steps in the European eel (Anguilla anguilla)-Vibrio vulnificus interaction in the gills: Role of the RtxA13 toxin.</title>
        <authorList>
            <person name="Callol A."/>
            <person name="Pajuelo D."/>
            <person name="Ebbesson L."/>
            <person name="Teles M."/>
            <person name="MacKenzie S."/>
            <person name="Amaro C."/>
        </authorList>
    </citation>
    <scope>NUCLEOTIDE SEQUENCE</scope>
</reference>
<name>A0A0E9T877_ANGAN</name>
<accession>A0A0E9T877</accession>
<reference evidence="1" key="1">
    <citation type="submission" date="2014-11" db="EMBL/GenBank/DDBJ databases">
        <authorList>
            <person name="Amaro Gonzalez C."/>
        </authorList>
    </citation>
    <scope>NUCLEOTIDE SEQUENCE</scope>
</reference>
<proteinExistence type="predicted"/>